<dbReference type="AlphaFoldDB" id="X0TT47"/>
<dbReference type="EMBL" id="BARS01018610">
    <property type="protein sequence ID" value="GAF96369.1"/>
    <property type="molecule type" value="Genomic_DNA"/>
</dbReference>
<organism evidence="1">
    <name type="scientific">marine sediment metagenome</name>
    <dbReference type="NCBI Taxonomy" id="412755"/>
    <lineage>
        <taxon>unclassified sequences</taxon>
        <taxon>metagenomes</taxon>
        <taxon>ecological metagenomes</taxon>
    </lineage>
</organism>
<comment type="caution">
    <text evidence="1">The sequence shown here is derived from an EMBL/GenBank/DDBJ whole genome shotgun (WGS) entry which is preliminary data.</text>
</comment>
<gene>
    <name evidence="1" type="ORF">S01H1_30267</name>
</gene>
<feature type="non-terminal residue" evidence="1">
    <location>
        <position position="1"/>
    </location>
</feature>
<proteinExistence type="predicted"/>
<name>X0TT47_9ZZZZ</name>
<protein>
    <submittedName>
        <fullName evidence="1">Uncharacterized protein</fullName>
    </submittedName>
</protein>
<evidence type="ECO:0000313" key="1">
    <source>
        <dbReference type="EMBL" id="GAF96369.1"/>
    </source>
</evidence>
<reference evidence="1" key="1">
    <citation type="journal article" date="2014" name="Front. Microbiol.">
        <title>High frequency of phylogenetically diverse reductive dehalogenase-homologous genes in deep subseafloor sedimentary metagenomes.</title>
        <authorList>
            <person name="Kawai M."/>
            <person name="Futagami T."/>
            <person name="Toyoda A."/>
            <person name="Takaki Y."/>
            <person name="Nishi S."/>
            <person name="Hori S."/>
            <person name="Arai W."/>
            <person name="Tsubouchi T."/>
            <person name="Morono Y."/>
            <person name="Uchiyama I."/>
            <person name="Ito T."/>
            <person name="Fujiyama A."/>
            <person name="Inagaki F."/>
            <person name="Takami H."/>
        </authorList>
    </citation>
    <scope>NUCLEOTIDE SEQUENCE</scope>
    <source>
        <strain evidence="1">Expedition CK06-06</strain>
    </source>
</reference>
<sequence length="80" mass="8631">GSLSEQKAFIRSFVKEVRVTGKEVLIIYTIPLPPDGATHERAAVLSIVHDGGAEGIRTPDLLRARQALSHLSYSPSFGTT</sequence>
<accession>X0TT47</accession>
<dbReference type="AntiFam" id="ANF00012">
    <property type="entry name" value="tRNA translation"/>
</dbReference>